<keyword evidence="6" id="KW-0539">Nucleus</keyword>
<feature type="region of interest" description="Disordered" evidence="7">
    <location>
        <begin position="142"/>
        <end position="168"/>
    </location>
</feature>
<evidence type="ECO:0000313" key="10">
    <source>
        <dbReference type="Proteomes" id="UP001408789"/>
    </source>
</evidence>
<dbReference type="Pfam" id="PF00847">
    <property type="entry name" value="AP2"/>
    <property type="match status" value="1"/>
</dbReference>
<evidence type="ECO:0000256" key="5">
    <source>
        <dbReference type="ARBA" id="ARBA00023163"/>
    </source>
</evidence>
<evidence type="ECO:0000256" key="4">
    <source>
        <dbReference type="ARBA" id="ARBA00023125"/>
    </source>
</evidence>
<dbReference type="EMBL" id="JBCNJP010000021">
    <property type="protein sequence ID" value="KAK9059418.1"/>
    <property type="molecule type" value="Genomic_DNA"/>
</dbReference>
<dbReference type="SMART" id="SM00380">
    <property type="entry name" value="AP2"/>
    <property type="match status" value="1"/>
</dbReference>
<dbReference type="Gene3D" id="3.30.730.10">
    <property type="entry name" value="AP2/ERF domain"/>
    <property type="match status" value="1"/>
</dbReference>
<comment type="caution">
    <text evidence="9">The sequence shown here is derived from an EMBL/GenBank/DDBJ whole genome shotgun (WGS) entry which is preliminary data.</text>
</comment>
<dbReference type="InterPro" id="IPR036955">
    <property type="entry name" value="AP2/ERF_dom_sf"/>
</dbReference>
<protein>
    <recommendedName>
        <fullName evidence="8">AP2/ERF domain-containing protein</fullName>
    </recommendedName>
</protein>
<evidence type="ECO:0000256" key="3">
    <source>
        <dbReference type="ARBA" id="ARBA00023015"/>
    </source>
</evidence>
<evidence type="ECO:0000256" key="2">
    <source>
        <dbReference type="ARBA" id="ARBA00022821"/>
    </source>
</evidence>
<accession>A0AAP0CRW0</accession>
<evidence type="ECO:0000256" key="6">
    <source>
        <dbReference type="ARBA" id="ARBA00023242"/>
    </source>
</evidence>
<keyword evidence="5" id="KW-0804">Transcription</keyword>
<dbReference type="PRINTS" id="PR00367">
    <property type="entry name" value="ETHRSPELEMNT"/>
</dbReference>
<dbReference type="Proteomes" id="UP001408789">
    <property type="component" value="Unassembled WGS sequence"/>
</dbReference>
<dbReference type="InterPro" id="IPR016177">
    <property type="entry name" value="DNA-bd_dom_sf"/>
</dbReference>
<dbReference type="FunFam" id="3.30.730.10:FF:000001">
    <property type="entry name" value="Ethylene-responsive transcription factor 2"/>
    <property type="match status" value="1"/>
</dbReference>
<dbReference type="SUPFAM" id="SSF54171">
    <property type="entry name" value="DNA-binding domain"/>
    <property type="match status" value="1"/>
</dbReference>
<name>A0AAP0CRW0_9ASTR</name>
<dbReference type="AlphaFoldDB" id="A0AAP0CRW0"/>
<dbReference type="PANTHER" id="PTHR31190">
    <property type="entry name" value="DNA-BINDING DOMAIN"/>
    <property type="match status" value="1"/>
</dbReference>
<dbReference type="CDD" id="cd00018">
    <property type="entry name" value="AP2"/>
    <property type="match status" value="1"/>
</dbReference>
<keyword evidence="2" id="KW-0611">Plant defense</keyword>
<reference evidence="9 10" key="1">
    <citation type="submission" date="2024-04" db="EMBL/GenBank/DDBJ databases">
        <title>The reference genome of an endangered Asteraceae, Deinandra increscens subsp. villosa, native to the Central Coast of California.</title>
        <authorList>
            <person name="Guilliams M."/>
            <person name="Hasenstab-Lehman K."/>
            <person name="Meyer R."/>
            <person name="Mcevoy S."/>
        </authorList>
    </citation>
    <scope>NUCLEOTIDE SEQUENCE [LARGE SCALE GENOMIC DNA]</scope>
    <source>
        <tissue evidence="9">Leaf</tissue>
    </source>
</reference>
<comment type="subcellular location">
    <subcellularLocation>
        <location evidence="1">Nucleus</location>
    </subcellularLocation>
</comment>
<keyword evidence="3" id="KW-0805">Transcription regulation</keyword>
<dbReference type="InterPro" id="IPR001471">
    <property type="entry name" value="AP2/ERF_dom"/>
</dbReference>
<dbReference type="PROSITE" id="PS51032">
    <property type="entry name" value="AP2_ERF"/>
    <property type="match status" value="1"/>
</dbReference>
<organism evidence="9 10">
    <name type="scientific">Deinandra increscens subsp. villosa</name>
    <dbReference type="NCBI Taxonomy" id="3103831"/>
    <lineage>
        <taxon>Eukaryota</taxon>
        <taxon>Viridiplantae</taxon>
        <taxon>Streptophyta</taxon>
        <taxon>Embryophyta</taxon>
        <taxon>Tracheophyta</taxon>
        <taxon>Spermatophyta</taxon>
        <taxon>Magnoliopsida</taxon>
        <taxon>eudicotyledons</taxon>
        <taxon>Gunneridae</taxon>
        <taxon>Pentapetalae</taxon>
        <taxon>asterids</taxon>
        <taxon>campanulids</taxon>
        <taxon>Asterales</taxon>
        <taxon>Asteraceae</taxon>
        <taxon>Asteroideae</taxon>
        <taxon>Heliantheae alliance</taxon>
        <taxon>Madieae</taxon>
        <taxon>Madiinae</taxon>
        <taxon>Deinandra</taxon>
    </lineage>
</organism>
<keyword evidence="4" id="KW-0238">DNA-binding</keyword>
<evidence type="ECO:0000256" key="1">
    <source>
        <dbReference type="ARBA" id="ARBA00004123"/>
    </source>
</evidence>
<feature type="domain" description="AP2/ERF" evidence="8">
    <location>
        <begin position="87"/>
        <end position="144"/>
    </location>
</feature>
<gene>
    <name evidence="9" type="ORF">SSX86_022038</name>
</gene>
<dbReference type="GO" id="GO:0009873">
    <property type="term" value="P:ethylene-activated signaling pathway"/>
    <property type="evidence" value="ECO:0007669"/>
    <property type="project" value="InterPro"/>
</dbReference>
<dbReference type="GO" id="GO:0003700">
    <property type="term" value="F:DNA-binding transcription factor activity"/>
    <property type="evidence" value="ECO:0007669"/>
    <property type="project" value="InterPro"/>
</dbReference>
<dbReference type="InterPro" id="IPR044808">
    <property type="entry name" value="ERF_plant"/>
</dbReference>
<evidence type="ECO:0000313" key="9">
    <source>
        <dbReference type="EMBL" id="KAK9059418.1"/>
    </source>
</evidence>
<evidence type="ECO:0000256" key="7">
    <source>
        <dbReference type="SAM" id="MobiDB-lite"/>
    </source>
</evidence>
<evidence type="ECO:0000259" key="8">
    <source>
        <dbReference type="PROSITE" id="PS51032"/>
    </source>
</evidence>
<dbReference type="GO" id="GO:0006952">
    <property type="term" value="P:defense response"/>
    <property type="evidence" value="ECO:0007669"/>
    <property type="project" value="UniProtKB-KW"/>
</dbReference>
<feature type="compositionally biased region" description="Pro residues" evidence="7">
    <location>
        <begin position="156"/>
        <end position="168"/>
    </location>
</feature>
<dbReference type="PANTHER" id="PTHR31190:SF142">
    <property type="entry name" value="ETHYLENE-RESPONSIVE TRANSCRIPTION FACTOR RAP2-3"/>
    <property type="match status" value="1"/>
</dbReference>
<keyword evidence="10" id="KW-1185">Reference proteome</keyword>
<proteinExistence type="predicted"/>
<sequence length="261" mass="29562">MCGGALISGDGPNGKQSGKLTTSDLWNEFDTYDLFAWDIKPPSLLRRTVDESTQIPKQGEYSLNTLRRYNMNTQKPIEKKTKARKNLYRGIRRRPWGKWAAEIRDPQLGARVWLGTYNTPEEAAKAYDEAATRIRGNKAKLNFPKPLTPITRPVQVQPPPAKKPCVKQPPPAWMDRYEHNGQILTTPAESTHPTMRGRLSPSPAISMNYGGVRNHGVEFKEQILNLETFLGLEHEPTDDRFDPPGCEYSDLWALDEFTVAV</sequence>
<dbReference type="GO" id="GO:0003677">
    <property type="term" value="F:DNA binding"/>
    <property type="evidence" value="ECO:0007669"/>
    <property type="project" value="UniProtKB-KW"/>
</dbReference>
<dbReference type="GO" id="GO:0005634">
    <property type="term" value="C:nucleus"/>
    <property type="evidence" value="ECO:0007669"/>
    <property type="project" value="UniProtKB-SubCell"/>
</dbReference>